<name>A0ABW5RPX5_9BACI</name>
<dbReference type="EMBL" id="JBHUMF010000015">
    <property type="protein sequence ID" value="MFD2680598.1"/>
    <property type="molecule type" value="Genomic_DNA"/>
</dbReference>
<organism evidence="1 2">
    <name type="scientific">Bacillus seohaeanensis</name>
    <dbReference type="NCBI Taxonomy" id="284580"/>
    <lineage>
        <taxon>Bacteria</taxon>
        <taxon>Bacillati</taxon>
        <taxon>Bacillota</taxon>
        <taxon>Bacilli</taxon>
        <taxon>Bacillales</taxon>
        <taxon>Bacillaceae</taxon>
        <taxon>Bacillus</taxon>
    </lineage>
</organism>
<comment type="caution">
    <text evidence="1">The sequence shown here is derived from an EMBL/GenBank/DDBJ whole genome shotgun (WGS) entry which is preliminary data.</text>
</comment>
<evidence type="ECO:0000313" key="1">
    <source>
        <dbReference type="EMBL" id="MFD2680598.1"/>
    </source>
</evidence>
<keyword evidence="2" id="KW-1185">Reference proteome</keyword>
<proteinExistence type="predicted"/>
<sequence length="163" mass="18525">MFDPTAFDNLKVVLEGAVYDLDLTGEISITGRRDLFNFASYERFYEIEFTVSGEESFTAVIELSADMKNFLAERQKGTNRIEAGAELEIRYTGAEELLENKEDLMSLWGSDKQWEWKSIHSSVTGVSVLGILTFQRLITETMVDDLLDIVSFTIDSLRTIKKS</sequence>
<dbReference type="RefSeq" id="WP_377934120.1">
    <property type="nucleotide sequence ID" value="NZ_JBHUMF010000015.1"/>
</dbReference>
<gene>
    <name evidence="1" type="ORF">ACFSUL_07485</name>
</gene>
<reference evidence="2" key="1">
    <citation type="journal article" date="2019" name="Int. J. Syst. Evol. Microbiol.">
        <title>The Global Catalogue of Microorganisms (GCM) 10K type strain sequencing project: providing services to taxonomists for standard genome sequencing and annotation.</title>
        <authorList>
            <consortium name="The Broad Institute Genomics Platform"/>
            <consortium name="The Broad Institute Genome Sequencing Center for Infectious Disease"/>
            <person name="Wu L."/>
            <person name="Ma J."/>
        </authorList>
    </citation>
    <scope>NUCLEOTIDE SEQUENCE [LARGE SCALE GENOMIC DNA]</scope>
    <source>
        <strain evidence="2">KCTC 3913</strain>
    </source>
</reference>
<protein>
    <submittedName>
        <fullName evidence="1">Uncharacterized protein</fullName>
    </submittedName>
</protein>
<dbReference type="Proteomes" id="UP001597506">
    <property type="component" value="Unassembled WGS sequence"/>
</dbReference>
<accession>A0ABW5RPX5</accession>
<evidence type="ECO:0000313" key="2">
    <source>
        <dbReference type="Proteomes" id="UP001597506"/>
    </source>
</evidence>